<reference evidence="2 3" key="1">
    <citation type="submission" date="2019-08" db="EMBL/GenBank/DDBJ databases">
        <title>Archangium and Cystobacter genomes.</title>
        <authorList>
            <person name="Chen I.-C.K."/>
            <person name="Wielgoss S."/>
        </authorList>
    </citation>
    <scope>NUCLEOTIDE SEQUENCE [LARGE SCALE GENOMIC DNA]</scope>
    <source>
        <strain evidence="2 3">Cbm 6</strain>
    </source>
</reference>
<gene>
    <name evidence="2" type="primary">tssJ</name>
    <name evidence="2" type="ORF">F0U60_12350</name>
</gene>
<accession>A0ABY9WLU2</accession>
<dbReference type="PANTHER" id="PTHR37625:SF4">
    <property type="entry name" value="OUTER MEMBRANE LIPOPROTEIN"/>
    <property type="match status" value="1"/>
</dbReference>
<dbReference type="EMBL" id="CP043494">
    <property type="protein sequence ID" value="WNG44791.1"/>
    <property type="molecule type" value="Genomic_DNA"/>
</dbReference>
<dbReference type="InterPro" id="IPR038706">
    <property type="entry name" value="Type_VI_SciN-like_sf"/>
</dbReference>
<protein>
    <submittedName>
        <fullName evidence="2">Type VI secretion system lipoprotein TssJ</fullName>
    </submittedName>
</protein>
<dbReference type="Proteomes" id="UP001611383">
    <property type="component" value="Chromosome"/>
</dbReference>
<evidence type="ECO:0000313" key="3">
    <source>
        <dbReference type="Proteomes" id="UP001611383"/>
    </source>
</evidence>
<keyword evidence="2" id="KW-0449">Lipoprotein</keyword>
<dbReference type="InterPro" id="IPR017734">
    <property type="entry name" value="T6SS_SciN"/>
</dbReference>
<dbReference type="Pfam" id="PF12790">
    <property type="entry name" value="T6SS-SciN"/>
    <property type="match status" value="1"/>
</dbReference>
<proteinExistence type="predicted"/>
<dbReference type="NCBIfam" id="TIGR03352">
    <property type="entry name" value="VI_chp_3"/>
    <property type="match status" value="1"/>
</dbReference>
<dbReference type="PANTHER" id="PTHR37625">
    <property type="entry name" value="OUTER MEMBRANE LIPOPROTEIN-RELATED"/>
    <property type="match status" value="1"/>
</dbReference>
<dbReference type="Gene3D" id="2.60.40.4150">
    <property type="entry name" value="Type VI secretion system, lipoprotein SciN"/>
    <property type="match status" value="1"/>
</dbReference>
<name>A0ABY9WLU2_9BACT</name>
<keyword evidence="3" id="KW-1185">Reference proteome</keyword>
<feature type="region of interest" description="Disordered" evidence="1">
    <location>
        <begin position="223"/>
        <end position="251"/>
    </location>
</feature>
<evidence type="ECO:0000256" key="1">
    <source>
        <dbReference type="SAM" id="MobiDB-lite"/>
    </source>
</evidence>
<sequence>MAPGLAAFRTLWQVLRRPSDLWRGETPHVRRGPVKAQPQACPEACVRSGSRSKGVLFTLLLAATAGTSCAKRIAPTPCETPPPMQVVLDVSDQVNPDPRGRSLPTVVQVLQLKDSAKLERAGFRDLWNRPKEYLGEDLLQVAEFTVAPGQKLQRWIQRDPKARFILTMGHFRQPLGYSWRTVSALDPVPPPLCVERPAGDQGEPKFGDVRLRYRLQGYQIDMLRPQAMQTQPAPAGPSDEAEVPSQSKRSA</sequence>
<organism evidence="2 3">
    <name type="scientific">Archangium minus</name>
    <dbReference type="NCBI Taxonomy" id="83450"/>
    <lineage>
        <taxon>Bacteria</taxon>
        <taxon>Pseudomonadati</taxon>
        <taxon>Myxococcota</taxon>
        <taxon>Myxococcia</taxon>
        <taxon>Myxococcales</taxon>
        <taxon>Cystobacterineae</taxon>
        <taxon>Archangiaceae</taxon>
        <taxon>Archangium</taxon>
    </lineage>
</organism>
<evidence type="ECO:0000313" key="2">
    <source>
        <dbReference type="EMBL" id="WNG44791.1"/>
    </source>
</evidence>